<protein>
    <submittedName>
        <fullName evidence="1">Uncharacterized protein</fullName>
    </submittedName>
</protein>
<evidence type="ECO:0000313" key="1">
    <source>
        <dbReference type="EMBL" id="CSD58973.1"/>
    </source>
</evidence>
<proteinExistence type="predicted"/>
<gene>
    <name evidence="1" type="ORF">ERS013200_04426</name>
</gene>
<name>A0A656AZY3_VIBCL</name>
<sequence length="155" mass="17109">MRTGSCTLPFLGRCTLRVVLRCISTTTKHLHFNAVYFGGVALDLLAVSPLPGAVAPFEIDLGALFQVLTSDFCQTTFKHNTVPLSMLSLLARLLIAPRIRCCNVEVGNGSSAWHVANFRVRTEITDQNYFVDAFRHHDLQVIWRGPTPLSGSKPP</sequence>
<organism evidence="1 2">
    <name type="scientific">Vibrio cholerae</name>
    <dbReference type="NCBI Taxonomy" id="666"/>
    <lineage>
        <taxon>Bacteria</taxon>
        <taxon>Pseudomonadati</taxon>
        <taxon>Pseudomonadota</taxon>
        <taxon>Gammaproteobacteria</taxon>
        <taxon>Vibrionales</taxon>
        <taxon>Vibrionaceae</taxon>
        <taxon>Vibrio</taxon>
    </lineage>
</organism>
<dbReference type="Proteomes" id="UP000041770">
    <property type="component" value="Unassembled WGS sequence"/>
</dbReference>
<dbReference type="EMBL" id="CWQY01000184">
    <property type="protein sequence ID" value="CSD58973.1"/>
    <property type="molecule type" value="Genomic_DNA"/>
</dbReference>
<reference evidence="1 2" key="1">
    <citation type="submission" date="2015-07" db="EMBL/GenBank/DDBJ databases">
        <authorList>
            <consortium name="Pathogen Informatics"/>
        </authorList>
    </citation>
    <scope>NUCLEOTIDE SEQUENCE [LARGE SCALE GENOMIC DNA]</scope>
    <source>
        <strain evidence="1 2">A316</strain>
    </source>
</reference>
<evidence type="ECO:0000313" key="2">
    <source>
        <dbReference type="Proteomes" id="UP000041770"/>
    </source>
</evidence>
<accession>A0A656AZY3</accession>
<dbReference type="AlphaFoldDB" id="A0A656AZY3"/>